<proteinExistence type="predicted"/>
<protein>
    <submittedName>
        <fullName evidence="2">Uncharacterized protein</fullName>
    </submittedName>
</protein>
<dbReference type="Proteomes" id="UP000479710">
    <property type="component" value="Unassembled WGS sequence"/>
</dbReference>
<dbReference type="EMBL" id="SPHZ02000007">
    <property type="protein sequence ID" value="KAF0909355.1"/>
    <property type="molecule type" value="Genomic_DNA"/>
</dbReference>
<dbReference type="AlphaFoldDB" id="A0A6G1D9C2"/>
<evidence type="ECO:0000313" key="3">
    <source>
        <dbReference type="Proteomes" id="UP000479710"/>
    </source>
</evidence>
<name>A0A6G1D9C2_9ORYZ</name>
<evidence type="ECO:0000256" key="1">
    <source>
        <dbReference type="SAM" id="MobiDB-lite"/>
    </source>
</evidence>
<feature type="region of interest" description="Disordered" evidence="1">
    <location>
        <begin position="1"/>
        <end position="35"/>
    </location>
</feature>
<keyword evidence="3" id="KW-1185">Reference proteome</keyword>
<sequence>MQGDDGHGRHGVRGRRGEAAWPQPWSGTAGSGGAARQRLGLVSRLGRLAGGHREKAAWPSIVSTGPA</sequence>
<comment type="caution">
    <text evidence="2">The sequence shown here is derived from an EMBL/GenBank/DDBJ whole genome shotgun (WGS) entry which is preliminary data.</text>
</comment>
<gene>
    <name evidence="2" type="ORF">E2562_035516</name>
</gene>
<accession>A0A6G1D9C2</accession>
<reference evidence="2 3" key="1">
    <citation type="submission" date="2019-11" db="EMBL/GenBank/DDBJ databases">
        <title>Whole genome sequence of Oryza granulata.</title>
        <authorList>
            <person name="Li W."/>
        </authorList>
    </citation>
    <scope>NUCLEOTIDE SEQUENCE [LARGE SCALE GENOMIC DNA]</scope>
    <source>
        <strain evidence="3">cv. Menghai</strain>
        <tissue evidence="2">Leaf</tissue>
    </source>
</reference>
<organism evidence="2 3">
    <name type="scientific">Oryza meyeriana var. granulata</name>
    <dbReference type="NCBI Taxonomy" id="110450"/>
    <lineage>
        <taxon>Eukaryota</taxon>
        <taxon>Viridiplantae</taxon>
        <taxon>Streptophyta</taxon>
        <taxon>Embryophyta</taxon>
        <taxon>Tracheophyta</taxon>
        <taxon>Spermatophyta</taxon>
        <taxon>Magnoliopsida</taxon>
        <taxon>Liliopsida</taxon>
        <taxon>Poales</taxon>
        <taxon>Poaceae</taxon>
        <taxon>BOP clade</taxon>
        <taxon>Oryzoideae</taxon>
        <taxon>Oryzeae</taxon>
        <taxon>Oryzinae</taxon>
        <taxon>Oryza</taxon>
        <taxon>Oryza meyeriana</taxon>
    </lineage>
</organism>
<evidence type="ECO:0000313" key="2">
    <source>
        <dbReference type="EMBL" id="KAF0909355.1"/>
    </source>
</evidence>